<evidence type="ECO:0000259" key="8">
    <source>
        <dbReference type="Pfam" id="PF02927"/>
    </source>
</evidence>
<evidence type="ECO:0000256" key="6">
    <source>
        <dbReference type="SAM" id="SignalP"/>
    </source>
</evidence>
<feature type="domain" description="Cellulase Ig-like" evidence="8">
    <location>
        <begin position="34"/>
        <end position="114"/>
    </location>
</feature>
<dbReference type="InterPro" id="IPR014756">
    <property type="entry name" value="Ig_E-set"/>
</dbReference>
<organism evidence="9 10">
    <name type="scientific">Pelosinus fermentans JBW45</name>
    <dbReference type="NCBI Taxonomy" id="1192197"/>
    <lineage>
        <taxon>Bacteria</taxon>
        <taxon>Bacillati</taxon>
        <taxon>Bacillota</taxon>
        <taxon>Negativicutes</taxon>
        <taxon>Selenomonadales</taxon>
        <taxon>Sporomusaceae</taxon>
        <taxon>Pelosinus</taxon>
    </lineage>
</organism>
<dbReference type="SUPFAM" id="SSF48208">
    <property type="entry name" value="Six-hairpin glycosidases"/>
    <property type="match status" value="1"/>
</dbReference>
<comment type="similarity">
    <text evidence="1">Belongs to the glycosyl hydrolase 9 (cellulase E) family.</text>
</comment>
<dbReference type="GO" id="GO:0000272">
    <property type="term" value="P:polysaccharide catabolic process"/>
    <property type="evidence" value="ECO:0007669"/>
    <property type="project" value="UniProtKB-KW"/>
</dbReference>
<dbReference type="InterPro" id="IPR012341">
    <property type="entry name" value="6hp_glycosidase-like_sf"/>
</dbReference>
<dbReference type="KEGG" id="pft:JBW_03171"/>
<feature type="signal peptide" evidence="6">
    <location>
        <begin position="1"/>
        <end position="27"/>
    </location>
</feature>
<dbReference type="STRING" id="1192197.JBW_03171"/>
<reference evidence="9 10" key="1">
    <citation type="journal article" date="2015" name="Genome Announc.">
        <title>Complete Genome Sequence of Pelosinus fermentans JBW45, a Member of a Remarkably Competitive Group of Negativicutes in the Firmicutes Phylum.</title>
        <authorList>
            <person name="De Leon K.B."/>
            <person name="Utturkar S.M."/>
            <person name="Camilleri L.B."/>
            <person name="Elias D.A."/>
            <person name="Arkin A.P."/>
            <person name="Fields M.W."/>
            <person name="Brown S.D."/>
            <person name="Wall J.D."/>
        </authorList>
    </citation>
    <scope>NUCLEOTIDE SEQUENCE [LARGE SCALE GENOMIC DNA]</scope>
    <source>
        <strain evidence="9 10">JBW45</strain>
    </source>
</reference>
<dbReference type="Pfam" id="PF00759">
    <property type="entry name" value="Glyco_hydro_9"/>
    <property type="match status" value="1"/>
</dbReference>
<dbReference type="InterPro" id="IPR013783">
    <property type="entry name" value="Ig-like_fold"/>
</dbReference>
<dbReference type="InterPro" id="IPR008928">
    <property type="entry name" value="6-hairpin_glycosidase_sf"/>
</dbReference>
<keyword evidence="6" id="KW-0732">Signal</keyword>
<dbReference type="HOGENOM" id="CLU_006010_2_1_9"/>
<evidence type="ECO:0000256" key="1">
    <source>
        <dbReference type="ARBA" id="ARBA00007072"/>
    </source>
</evidence>
<dbReference type="Gene3D" id="2.60.40.10">
    <property type="entry name" value="Immunoglobulins"/>
    <property type="match status" value="1"/>
</dbReference>
<evidence type="ECO:0000256" key="5">
    <source>
        <dbReference type="ARBA" id="ARBA00023326"/>
    </source>
</evidence>
<keyword evidence="5" id="KW-0624">Polysaccharide degradation</keyword>
<evidence type="ECO:0000256" key="4">
    <source>
        <dbReference type="ARBA" id="ARBA00023295"/>
    </source>
</evidence>
<dbReference type="EC" id="3.2.1.91" evidence="9"/>
<dbReference type="AlphaFoldDB" id="I9DE96"/>
<dbReference type="OrthoDB" id="9758662at2"/>
<dbReference type="RefSeq" id="WP_007958131.1">
    <property type="nucleotide sequence ID" value="NZ_CP010978.1"/>
</dbReference>
<keyword evidence="4 9" id="KW-0326">Glycosidase</keyword>
<dbReference type="PANTHER" id="PTHR22298">
    <property type="entry name" value="ENDO-1,4-BETA-GLUCANASE"/>
    <property type="match status" value="1"/>
</dbReference>
<dbReference type="EMBL" id="CP010978">
    <property type="protein sequence ID" value="AJQ28512.1"/>
    <property type="molecule type" value="Genomic_DNA"/>
</dbReference>
<reference evidence="10" key="2">
    <citation type="submission" date="2015-02" db="EMBL/GenBank/DDBJ databases">
        <title>Complete Genome Sequence of Pelosinus fermentans JBW45.</title>
        <authorList>
            <person name="De Leon K.B."/>
            <person name="Utturkar S.M."/>
            <person name="Camilleri L.B."/>
            <person name="Arkin A.P."/>
            <person name="Fields M.W."/>
            <person name="Brown S.D."/>
            <person name="Wall J.D."/>
        </authorList>
    </citation>
    <scope>NUCLEOTIDE SEQUENCE [LARGE SCALE GENOMIC DNA]</scope>
    <source>
        <strain evidence="10">JBW45</strain>
    </source>
</reference>
<evidence type="ECO:0000256" key="3">
    <source>
        <dbReference type="ARBA" id="ARBA00023277"/>
    </source>
</evidence>
<dbReference type="SUPFAM" id="SSF81296">
    <property type="entry name" value="E set domains"/>
    <property type="match status" value="1"/>
</dbReference>
<evidence type="ECO:0000259" key="7">
    <source>
        <dbReference type="Pfam" id="PF00759"/>
    </source>
</evidence>
<gene>
    <name evidence="9" type="ORF">JBW_03171</name>
</gene>
<dbReference type="CDD" id="cd02850">
    <property type="entry name" value="E_set_Cellulase_N"/>
    <property type="match status" value="1"/>
</dbReference>
<sequence precursor="true">MKRIISTIIKVCMLSILALSMVLPVLAAPINIAGARIHVDQVGYLPQYPKVAVIVAGKGAKEFKVVNTATNEIVYKGNLSAPRIDVSSNDTVRQADFSAVTTPGTYMVTVDGIGCSYNFKIADNVYNIPFIHTLRSFTLARSNTAINDPITGLNNAAGHEKYKTAKVFFTDEVSTAGQILDVSGGWYDAGDYGKYTPTAGVTVANILLAYEAQPEKFNKGQMFFPESLSTVDTASNMPDVLVEMKVELDWMLKMQRPDGGVYLKTSGRYWPELKTKPVEDVQNRYIYGLSTYGTAIFGATNAMAARIYEQYDPQYAATLLTSAQKAFAFLESHPEPIFRVDANQNTGSGPYDKTNENGQRSWLQAIGKEYSNVKMTADADDRIWIAAELFKTTGNATYEQFLQQKYSDILTVKPDAFSWMNTLAFGQWAYLTNKHADETLKIKVKEAFLSYADATVKQIAADGYACSLRSDEYTWASSRIAIAKGNMLVLAYQIEPKIEYLYGAMDQVHYILGRNTNGTSYLTGAGTKTPQNVHNRIHESTGIKVPGQLVGGPNNWPGGDPIQVKAISTSKMPPAKVYFDVSGSYSTNEYAIDYTAPVTYILSYFSRIDDKLTQEDLKLKSEN</sequence>
<evidence type="ECO:0000313" key="10">
    <source>
        <dbReference type="Proteomes" id="UP000005361"/>
    </source>
</evidence>
<dbReference type="InterPro" id="IPR004197">
    <property type="entry name" value="Cellulase_Ig-like"/>
</dbReference>
<feature type="chain" id="PRO_5018605188" evidence="6">
    <location>
        <begin position="28"/>
        <end position="623"/>
    </location>
</feature>
<name>I9DE96_9FIRM</name>
<keyword evidence="2 9" id="KW-0378">Hydrolase</keyword>
<dbReference type="InterPro" id="IPR001701">
    <property type="entry name" value="Glyco_hydro_9"/>
</dbReference>
<keyword evidence="3" id="KW-0119">Carbohydrate metabolism</keyword>
<dbReference type="GO" id="GO:0008810">
    <property type="term" value="F:cellulase activity"/>
    <property type="evidence" value="ECO:0007669"/>
    <property type="project" value="InterPro"/>
</dbReference>
<evidence type="ECO:0000256" key="2">
    <source>
        <dbReference type="ARBA" id="ARBA00022801"/>
    </source>
</evidence>
<evidence type="ECO:0000313" key="9">
    <source>
        <dbReference type="EMBL" id="AJQ28512.1"/>
    </source>
</evidence>
<dbReference type="Pfam" id="PF02927">
    <property type="entry name" value="CelD_N"/>
    <property type="match status" value="1"/>
</dbReference>
<dbReference type="Gene3D" id="1.50.10.10">
    <property type="match status" value="1"/>
</dbReference>
<dbReference type="GO" id="GO:0016162">
    <property type="term" value="F:cellulose 1,4-beta-cellobiosidase activity"/>
    <property type="evidence" value="ECO:0007669"/>
    <property type="project" value="UniProtKB-EC"/>
</dbReference>
<feature type="domain" description="Glycoside hydrolase family 9" evidence="7">
    <location>
        <begin position="133"/>
        <end position="602"/>
    </location>
</feature>
<dbReference type="Proteomes" id="UP000005361">
    <property type="component" value="Chromosome"/>
</dbReference>
<accession>I9DE96</accession>
<proteinExistence type="inferred from homology"/>
<protein>
    <submittedName>
        <fullName evidence="9">Cellulose 1,4-beta-cellobiosidase</fullName>
        <ecNumber evidence="9">3.2.1.91</ecNumber>
    </submittedName>
</protein>